<comment type="similarity">
    <text evidence="6">Belongs to the aconitase/IPM isomerase family. LeuC type 2 subfamily.</text>
</comment>
<keyword evidence="1 6" id="KW-0004">4Fe-4S</keyword>
<dbReference type="InterPro" id="IPR033941">
    <property type="entry name" value="IPMI_cat"/>
</dbReference>
<dbReference type="PROSITE" id="PS01244">
    <property type="entry name" value="ACONITASE_2"/>
    <property type="match status" value="1"/>
</dbReference>
<dbReference type="InterPro" id="IPR015931">
    <property type="entry name" value="Acnase/IPM_dHydase_lsu_aba_1/3"/>
</dbReference>
<dbReference type="GO" id="GO:0046872">
    <property type="term" value="F:metal ion binding"/>
    <property type="evidence" value="ECO:0007669"/>
    <property type="project" value="UniProtKB-KW"/>
</dbReference>
<evidence type="ECO:0000256" key="2">
    <source>
        <dbReference type="ARBA" id="ARBA00022723"/>
    </source>
</evidence>
<comment type="cofactor">
    <cofactor evidence="6">
        <name>[4Fe-4S] cluster</name>
        <dbReference type="ChEBI" id="CHEBI:49883"/>
    </cofactor>
    <text evidence="6">Binds 1 [4Fe-4S] cluster per subunit.</text>
</comment>
<feature type="domain" description="Aconitase/3-isopropylmalate dehydratase large subunit alpha/beta/alpha" evidence="7">
    <location>
        <begin position="24"/>
        <end position="405"/>
    </location>
</feature>
<evidence type="ECO:0000256" key="5">
    <source>
        <dbReference type="ARBA" id="ARBA00023239"/>
    </source>
</evidence>
<dbReference type="PRINTS" id="PR00415">
    <property type="entry name" value="ACONITASE"/>
</dbReference>
<dbReference type="Proteomes" id="UP000600363">
    <property type="component" value="Unassembled WGS sequence"/>
</dbReference>
<dbReference type="InterPro" id="IPR018136">
    <property type="entry name" value="Aconitase_4Fe-4S_BS"/>
</dbReference>
<keyword evidence="6" id="KW-0100">Branched-chain amino acid biosynthesis</keyword>
<name>A0A832RSI9_9EURY</name>
<dbReference type="EC" id="4.2.1.33" evidence="6"/>
<evidence type="ECO:0000259" key="7">
    <source>
        <dbReference type="Pfam" id="PF00330"/>
    </source>
</evidence>
<dbReference type="NCBIfam" id="NF001614">
    <property type="entry name" value="PRK00402.1"/>
    <property type="match status" value="1"/>
</dbReference>
<dbReference type="RefSeq" id="WP_042687227.1">
    <property type="nucleotide sequence ID" value="NZ_DUIH01000011.1"/>
</dbReference>
<dbReference type="InterPro" id="IPR036008">
    <property type="entry name" value="Aconitase_4Fe-4S_dom"/>
</dbReference>
<comment type="caution">
    <text evidence="8">The sequence shown here is derived from an EMBL/GenBank/DDBJ whole genome shotgun (WGS) entry which is preliminary data.</text>
</comment>
<keyword evidence="5 6" id="KW-0456">Lyase</keyword>
<evidence type="ECO:0000256" key="4">
    <source>
        <dbReference type="ARBA" id="ARBA00023014"/>
    </source>
</evidence>
<dbReference type="UniPathway" id="UPA00048">
    <property type="reaction ID" value="UER00071"/>
</dbReference>
<comment type="subunit">
    <text evidence="6">Heterodimer of LeuC and LeuD.</text>
</comment>
<dbReference type="AlphaFoldDB" id="A0A832RSI9"/>
<dbReference type="CDD" id="cd01583">
    <property type="entry name" value="IPMI"/>
    <property type="match status" value="1"/>
</dbReference>
<dbReference type="PANTHER" id="PTHR43822:SF2">
    <property type="entry name" value="HOMOACONITASE, MITOCHONDRIAL"/>
    <property type="match status" value="1"/>
</dbReference>
<dbReference type="GO" id="GO:0003861">
    <property type="term" value="F:3-isopropylmalate dehydratase activity"/>
    <property type="evidence" value="ECO:0007669"/>
    <property type="project" value="UniProtKB-UniRule"/>
</dbReference>
<proteinExistence type="inferred from homology"/>
<keyword evidence="4 6" id="KW-0411">Iron-sulfur</keyword>
<dbReference type="NCBIfam" id="TIGR01343">
    <property type="entry name" value="hacA_fam"/>
    <property type="match status" value="1"/>
</dbReference>
<dbReference type="InterPro" id="IPR001030">
    <property type="entry name" value="Acoase/IPM_deHydtase_lsu_aba"/>
</dbReference>
<feature type="binding site" evidence="6">
    <location>
        <position position="297"/>
    </location>
    <ligand>
        <name>[4Fe-4S] cluster</name>
        <dbReference type="ChEBI" id="CHEBI:49883"/>
    </ligand>
</feature>
<keyword evidence="2 6" id="KW-0479">Metal-binding</keyword>
<sequence>MGSTISEKIIGMKAGRDVEAGEFVECAVDLAMAHDGTSVIALKVLSEMGVERVWDASKIAIPFDHIVPANCERTAMLHRRVREWVRAQHIQHFFDVGEGICHQILPERRLVRPGMLVVGADSHTCTYGALGAFATGLGATDIADVFARGITWLRVPETIRIEVSGRLPRGVVAKDVILSIVGTLGADGASYRALEYYGDTIATMSMDERLTLCNMGVEMGAKASIVPPDATTLEYIGDRGRDCTPVHSDEDAHFCEEYEFDVSNLAPQVAVPHRVDDVHPVDEVVGTPVDQVFIGTCTNGRLSDLEGAARILKGRRVKVRTIIAPASRRILAEACRRGIITTLVESGATIINPGCGPCLGAHEGVLSEGEVCLSTANRNFRGRMGAGGLIYLASPLTAAATALHGMIADPREYV</sequence>
<evidence type="ECO:0000256" key="3">
    <source>
        <dbReference type="ARBA" id="ARBA00023004"/>
    </source>
</evidence>
<dbReference type="InterPro" id="IPR006251">
    <property type="entry name" value="Homoacnase/IPMdehydase_lsu"/>
</dbReference>
<organism evidence="8 9">
    <name type="scientific">Methermicoccus shengliensis</name>
    <dbReference type="NCBI Taxonomy" id="660064"/>
    <lineage>
        <taxon>Archaea</taxon>
        <taxon>Methanobacteriati</taxon>
        <taxon>Methanobacteriota</taxon>
        <taxon>Stenosarchaea group</taxon>
        <taxon>Methanomicrobia</taxon>
        <taxon>Methanosarcinales</taxon>
        <taxon>Methermicoccaceae</taxon>
        <taxon>Methermicoccus</taxon>
    </lineage>
</organism>
<dbReference type="NCBIfam" id="TIGR02086">
    <property type="entry name" value="IPMI_arch"/>
    <property type="match status" value="1"/>
</dbReference>
<evidence type="ECO:0000313" key="9">
    <source>
        <dbReference type="Proteomes" id="UP000600363"/>
    </source>
</evidence>
<comment type="function">
    <text evidence="6">Catalyzes the isomerization between 2-isopropylmalate and 3-isopropylmalate, via the formation of 2-isopropylmaleate.</text>
</comment>
<dbReference type="InterPro" id="IPR050067">
    <property type="entry name" value="IPM_dehydratase_rel_enz"/>
</dbReference>
<dbReference type="PANTHER" id="PTHR43822">
    <property type="entry name" value="HOMOACONITASE, MITOCHONDRIAL-RELATED"/>
    <property type="match status" value="1"/>
</dbReference>
<dbReference type="HAMAP" id="MF_01027">
    <property type="entry name" value="LeuC_type2"/>
    <property type="match status" value="1"/>
</dbReference>
<evidence type="ECO:0000256" key="6">
    <source>
        <dbReference type="HAMAP-Rule" id="MF_01027"/>
    </source>
</evidence>
<dbReference type="InterPro" id="IPR011826">
    <property type="entry name" value="HAcnase/IPMdehydase_lsu_prok"/>
</dbReference>
<keyword evidence="6" id="KW-0432">Leucine biosynthesis</keyword>
<dbReference type="EMBL" id="DUIH01000011">
    <property type="protein sequence ID" value="HIH69523.1"/>
    <property type="molecule type" value="Genomic_DNA"/>
</dbReference>
<feature type="binding site" evidence="6">
    <location>
        <position position="355"/>
    </location>
    <ligand>
        <name>[4Fe-4S] cluster</name>
        <dbReference type="ChEBI" id="CHEBI:49883"/>
    </ligand>
</feature>
<keyword evidence="3 6" id="KW-0408">Iron</keyword>
<dbReference type="Gene3D" id="3.30.499.10">
    <property type="entry name" value="Aconitase, domain 3"/>
    <property type="match status" value="2"/>
</dbReference>
<feature type="binding site" evidence="6">
    <location>
        <position position="358"/>
    </location>
    <ligand>
        <name>[4Fe-4S] cluster</name>
        <dbReference type="ChEBI" id="CHEBI:49883"/>
    </ligand>
</feature>
<dbReference type="GO" id="GO:0051539">
    <property type="term" value="F:4 iron, 4 sulfur cluster binding"/>
    <property type="evidence" value="ECO:0007669"/>
    <property type="project" value="UniProtKB-KW"/>
</dbReference>
<gene>
    <name evidence="6" type="primary">leuC</name>
    <name evidence="8" type="ORF">HA299_02710</name>
</gene>
<dbReference type="PROSITE" id="PS00450">
    <property type="entry name" value="ACONITASE_1"/>
    <property type="match status" value="1"/>
</dbReference>
<dbReference type="Pfam" id="PF00330">
    <property type="entry name" value="Aconitase"/>
    <property type="match status" value="1"/>
</dbReference>
<evidence type="ECO:0000256" key="1">
    <source>
        <dbReference type="ARBA" id="ARBA00022485"/>
    </source>
</evidence>
<protein>
    <recommendedName>
        <fullName evidence="6">3-isopropylmalate dehydratase large subunit</fullName>
        <ecNumber evidence="6">4.2.1.33</ecNumber>
    </recommendedName>
    <alternativeName>
        <fullName evidence="6">Alpha-IPM isomerase</fullName>
        <shortName evidence="6">IPMI</shortName>
    </alternativeName>
    <alternativeName>
        <fullName evidence="6">Isopropylmalate isomerase</fullName>
    </alternativeName>
</protein>
<keyword evidence="6" id="KW-0028">Amino-acid biosynthesis</keyword>
<comment type="catalytic activity">
    <reaction evidence="6">
        <text>(2R,3S)-3-isopropylmalate = (2S)-2-isopropylmalate</text>
        <dbReference type="Rhea" id="RHEA:32287"/>
        <dbReference type="ChEBI" id="CHEBI:1178"/>
        <dbReference type="ChEBI" id="CHEBI:35121"/>
        <dbReference type="EC" id="4.2.1.33"/>
    </reaction>
</comment>
<comment type="pathway">
    <text evidence="6">Amino-acid biosynthesis; L-leucine biosynthesis; L-leucine from 3-methyl-2-oxobutanoate: step 2/4.</text>
</comment>
<accession>A0A832RSI9</accession>
<evidence type="ECO:0000313" key="8">
    <source>
        <dbReference type="EMBL" id="HIH69523.1"/>
    </source>
</evidence>
<dbReference type="GO" id="GO:0009098">
    <property type="term" value="P:L-leucine biosynthetic process"/>
    <property type="evidence" value="ECO:0007669"/>
    <property type="project" value="UniProtKB-UniRule"/>
</dbReference>
<dbReference type="SUPFAM" id="SSF53732">
    <property type="entry name" value="Aconitase iron-sulfur domain"/>
    <property type="match status" value="1"/>
</dbReference>
<reference evidence="8" key="1">
    <citation type="journal article" date="2020" name="bioRxiv">
        <title>A rank-normalized archaeal taxonomy based on genome phylogeny resolves widespread incomplete and uneven classifications.</title>
        <authorList>
            <person name="Rinke C."/>
            <person name="Chuvochina M."/>
            <person name="Mussig A.J."/>
            <person name="Chaumeil P.-A."/>
            <person name="Waite D.W."/>
            <person name="Whitman W.B."/>
            <person name="Parks D.H."/>
            <person name="Hugenholtz P."/>
        </authorList>
    </citation>
    <scope>NUCLEOTIDE SEQUENCE</scope>
    <source>
        <strain evidence="8">UBA12518</strain>
    </source>
</reference>